<sequence>MTMTRRSLLTSLATVPVLSLGPPPALAQGKRLALTPECSGVAHRTIANPEGPYFRPSSPLKRDLAADVGRGDRIFLGGFVRDEACRPVPGALIELWHADDDGRYDNVGFKLRGHQFSNEHGMWWFATIVPAAYWTRTRHYHFKVQRPNDRVLTTQLYFPGEQQNQRDREFDARLLMRITKFEDQPLGRFDFVI</sequence>
<proteinExistence type="inferred from homology"/>
<feature type="chain" id="PRO_5002874490" evidence="4">
    <location>
        <begin position="28"/>
        <end position="193"/>
    </location>
</feature>
<comment type="similarity">
    <text evidence="1">Belongs to the intradiol ring-cleavage dioxygenase family.</text>
</comment>
<dbReference type="Gene3D" id="2.60.130.10">
    <property type="entry name" value="Aromatic compound dioxygenase"/>
    <property type="match status" value="1"/>
</dbReference>
<dbReference type="PANTHER" id="PTHR33711:SF11">
    <property type="entry name" value="DIOXYGENASE"/>
    <property type="match status" value="1"/>
</dbReference>
<gene>
    <name evidence="6" type="ordered locus">Mnod_2592</name>
</gene>
<evidence type="ECO:0000256" key="3">
    <source>
        <dbReference type="ARBA" id="ARBA00023002"/>
    </source>
</evidence>
<dbReference type="GO" id="GO:0016702">
    <property type="term" value="F:oxidoreductase activity, acting on single donors with incorporation of molecular oxygen, incorporation of two atoms of oxygen"/>
    <property type="evidence" value="ECO:0007669"/>
    <property type="project" value="InterPro"/>
</dbReference>
<keyword evidence="7" id="KW-1185">Reference proteome</keyword>
<dbReference type="KEGG" id="mno:Mnod_2592"/>
<protein>
    <submittedName>
        <fullName evidence="6">Intradiol ring-cleavage dioxygenase</fullName>
    </submittedName>
</protein>
<dbReference type="SUPFAM" id="SSF49482">
    <property type="entry name" value="Aromatic compound dioxygenase"/>
    <property type="match status" value="1"/>
</dbReference>
<evidence type="ECO:0000259" key="5">
    <source>
        <dbReference type="Pfam" id="PF00775"/>
    </source>
</evidence>
<evidence type="ECO:0000256" key="1">
    <source>
        <dbReference type="ARBA" id="ARBA00007825"/>
    </source>
</evidence>
<keyword evidence="3" id="KW-0560">Oxidoreductase</keyword>
<dbReference type="GO" id="GO:0008199">
    <property type="term" value="F:ferric iron binding"/>
    <property type="evidence" value="ECO:0007669"/>
    <property type="project" value="InterPro"/>
</dbReference>
<dbReference type="Proteomes" id="UP000008207">
    <property type="component" value="Chromosome"/>
</dbReference>
<dbReference type="RefSeq" id="WP_015929234.1">
    <property type="nucleotide sequence ID" value="NC_011894.1"/>
</dbReference>
<accession>B8IE09</accession>
<keyword evidence="4" id="KW-0732">Signal</keyword>
<dbReference type="PANTHER" id="PTHR33711">
    <property type="entry name" value="DIOXYGENASE, PUTATIVE (AFU_ORTHOLOGUE AFUA_2G02910)-RELATED"/>
    <property type="match status" value="1"/>
</dbReference>
<dbReference type="Pfam" id="PF00775">
    <property type="entry name" value="Dioxygenase_C"/>
    <property type="match status" value="1"/>
</dbReference>
<dbReference type="InterPro" id="IPR050770">
    <property type="entry name" value="Intradiol_RC_Dioxygenase"/>
</dbReference>
<evidence type="ECO:0000256" key="4">
    <source>
        <dbReference type="SAM" id="SignalP"/>
    </source>
</evidence>
<dbReference type="InterPro" id="IPR000627">
    <property type="entry name" value="Intradiol_dOase_C"/>
</dbReference>
<dbReference type="AlphaFoldDB" id="B8IE09"/>
<organism evidence="6 7">
    <name type="scientific">Methylobacterium nodulans (strain LMG 21967 / CNCM I-2342 / ORS 2060)</name>
    <dbReference type="NCBI Taxonomy" id="460265"/>
    <lineage>
        <taxon>Bacteria</taxon>
        <taxon>Pseudomonadati</taxon>
        <taxon>Pseudomonadota</taxon>
        <taxon>Alphaproteobacteria</taxon>
        <taxon>Hyphomicrobiales</taxon>
        <taxon>Methylobacteriaceae</taxon>
        <taxon>Methylobacterium</taxon>
    </lineage>
</organism>
<dbReference type="InterPro" id="IPR006311">
    <property type="entry name" value="TAT_signal"/>
</dbReference>
<dbReference type="eggNOG" id="COG3485">
    <property type="taxonomic scope" value="Bacteria"/>
</dbReference>
<feature type="domain" description="Intradiol ring-cleavage dioxygenases" evidence="5">
    <location>
        <begin position="50"/>
        <end position="163"/>
    </location>
</feature>
<keyword evidence="2 6" id="KW-0223">Dioxygenase</keyword>
<dbReference type="STRING" id="460265.Mnod_2592"/>
<evidence type="ECO:0000313" key="6">
    <source>
        <dbReference type="EMBL" id="ACL57555.1"/>
    </source>
</evidence>
<dbReference type="CDD" id="cd00421">
    <property type="entry name" value="intradiol_dioxygenase"/>
    <property type="match status" value="1"/>
</dbReference>
<dbReference type="EMBL" id="CP001349">
    <property type="protein sequence ID" value="ACL57555.1"/>
    <property type="molecule type" value="Genomic_DNA"/>
</dbReference>
<name>B8IE09_METNO</name>
<reference evidence="6 7" key="1">
    <citation type="submission" date="2009-01" db="EMBL/GenBank/DDBJ databases">
        <title>Complete sequence of chromosome of Methylobacterium nodulans ORS 2060.</title>
        <authorList>
            <consortium name="US DOE Joint Genome Institute"/>
            <person name="Lucas S."/>
            <person name="Copeland A."/>
            <person name="Lapidus A."/>
            <person name="Glavina del Rio T."/>
            <person name="Dalin E."/>
            <person name="Tice H."/>
            <person name="Bruce D."/>
            <person name="Goodwin L."/>
            <person name="Pitluck S."/>
            <person name="Sims D."/>
            <person name="Brettin T."/>
            <person name="Detter J.C."/>
            <person name="Han C."/>
            <person name="Larimer F."/>
            <person name="Land M."/>
            <person name="Hauser L."/>
            <person name="Kyrpides N."/>
            <person name="Ivanova N."/>
            <person name="Marx C.J."/>
            <person name="Richardson P."/>
        </authorList>
    </citation>
    <scope>NUCLEOTIDE SEQUENCE [LARGE SCALE GENOMIC DNA]</scope>
    <source>
        <strain evidence="7">LMG 21967 / CNCM I-2342 / ORS 2060</strain>
    </source>
</reference>
<evidence type="ECO:0000313" key="7">
    <source>
        <dbReference type="Proteomes" id="UP000008207"/>
    </source>
</evidence>
<dbReference type="PROSITE" id="PS51318">
    <property type="entry name" value="TAT"/>
    <property type="match status" value="1"/>
</dbReference>
<dbReference type="InterPro" id="IPR015889">
    <property type="entry name" value="Intradiol_dOase_core"/>
</dbReference>
<dbReference type="OrthoDB" id="9805815at2"/>
<feature type="signal peptide" evidence="4">
    <location>
        <begin position="1"/>
        <end position="27"/>
    </location>
</feature>
<dbReference type="HOGENOM" id="CLU_027719_5_1_5"/>
<evidence type="ECO:0000256" key="2">
    <source>
        <dbReference type="ARBA" id="ARBA00022964"/>
    </source>
</evidence>